<evidence type="ECO:0008006" key="3">
    <source>
        <dbReference type="Google" id="ProtNLM"/>
    </source>
</evidence>
<protein>
    <recommendedName>
        <fullName evidence="3">Outer membrane protein beta-barrel domain-containing protein</fullName>
    </recommendedName>
</protein>
<comment type="caution">
    <text evidence="1">The sequence shown here is derived from an EMBL/GenBank/DDBJ whole genome shotgun (WGS) entry which is preliminary data.</text>
</comment>
<keyword evidence="2" id="KW-1185">Reference proteome</keyword>
<proteinExistence type="predicted"/>
<dbReference type="InterPro" id="IPR011250">
    <property type="entry name" value="OMP/PagP_B-barrel"/>
</dbReference>
<gene>
    <name evidence="1" type="ORF">D7W81_39155</name>
</gene>
<dbReference type="SUPFAM" id="SSF56925">
    <property type="entry name" value="OMPA-like"/>
    <property type="match status" value="1"/>
</dbReference>
<dbReference type="Proteomes" id="UP000267003">
    <property type="component" value="Unassembled WGS sequence"/>
</dbReference>
<evidence type="ECO:0000313" key="2">
    <source>
        <dbReference type="Proteomes" id="UP000267003"/>
    </source>
</evidence>
<dbReference type="OrthoDB" id="9938335at2"/>
<dbReference type="AlphaFoldDB" id="A0A3A8PAH0"/>
<accession>A0A3A8PAH0</accession>
<feature type="non-terminal residue" evidence="1">
    <location>
        <position position="1"/>
    </location>
</feature>
<organism evidence="1 2">
    <name type="scientific">Corallococcus aberystwythensis</name>
    <dbReference type="NCBI Taxonomy" id="2316722"/>
    <lineage>
        <taxon>Bacteria</taxon>
        <taxon>Pseudomonadati</taxon>
        <taxon>Myxococcota</taxon>
        <taxon>Myxococcia</taxon>
        <taxon>Myxococcales</taxon>
        <taxon>Cystobacterineae</taxon>
        <taxon>Myxococcaceae</taxon>
        <taxon>Corallococcus</taxon>
    </lineage>
</organism>
<sequence>QRPCVLLAATAARAEDARPLHGPWVGAIASTSSRFTVGIREEGRTSEGEFETTVGLGVRAGYDFLEYAGVWAEYEEEVHYGSFGGGLRLITPTETFRAGLSAGLRFIPHEPTLPFFTVGLLGEVRPWRHLGFGLEVARGWPLKGEVTRAQKGSTPQRIITLDGGPLRVALGLSWYF</sequence>
<dbReference type="EMBL" id="RAWK01000413">
    <property type="protein sequence ID" value="RKH53466.1"/>
    <property type="molecule type" value="Genomic_DNA"/>
</dbReference>
<dbReference type="RefSeq" id="WP_158621776.1">
    <property type="nucleotide sequence ID" value="NZ_RAWK01000413.1"/>
</dbReference>
<reference evidence="2" key="1">
    <citation type="submission" date="2018-09" db="EMBL/GenBank/DDBJ databases">
        <authorList>
            <person name="Livingstone P.G."/>
            <person name="Whitworth D.E."/>
        </authorList>
    </citation>
    <scope>NUCLEOTIDE SEQUENCE [LARGE SCALE GENOMIC DNA]</scope>
    <source>
        <strain evidence="2">AB050A</strain>
    </source>
</reference>
<name>A0A3A8PAH0_9BACT</name>
<evidence type="ECO:0000313" key="1">
    <source>
        <dbReference type="EMBL" id="RKH53466.1"/>
    </source>
</evidence>